<dbReference type="Gene3D" id="3.20.20.80">
    <property type="entry name" value="Glycosidases"/>
    <property type="match status" value="1"/>
</dbReference>
<gene>
    <name evidence="2" type="ORF">GCM10022393_41610</name>
</gene>
<dbReference type="Proteomes" id="UP001500459">
    <property type="component" value="Unassembled WGS sequence"/>
</dbReference>
<reference evidence="3" key="1">
    <citation type="journal article" date="2019" name="Int. J. Syst. Evol. Microbiol.">
        <title>The Global Catalogue of Microorganisms (GCM) 10K type strain sequencing project: providing services to taxonomists for standard genome sequencing and annotation.</title>
        <authorList>
            <consortium name="The Broad Institute Genomics Platform"/>
            <consortium name="The Broad Institute Genome Sequencing Center for Infectious Disease"/>
            <person name="Wu L."/>
            <person name="Ma J."/>
        </authorList>
    </citation>
    <scope>NUCLEOTIDE SEQUENCE [LARGE SCALE GENOMIC DNA]</scope>
    <source>
        <strain evidence="3">JCM 17106</strain>
    </source>
</reference>
<proteinExistence type="predicted"/>
<name>A0ABP6UX61_9FLAO</name>
<comment type="caution">
    <text evidence="2">The sequence shown here is derived from an EMBL/GenBank/DDBJ whole genome shotgun (WGS) entry which is preliminary data.</text>
</comment>
<evidence type="ECO:0000313" key="3">
    <source>
        <dbReference type="Proteomes" id="UP001500459"/>
    </source>
</evidence>
<protein>
    <submittedName>
        <fullName evidence="2">Alpha-amylase</fullName>
    </submittedName>
</protein>
<accession>A0ABP6UX61</accession>
<dbReference type="InterPro" id="IPR017853">
    <property type="entry name" value="GH"/>
</dbReference>
<keyword evidence="3" id="KW-1185">Reference proteome</keyword>
<dbReference type="PANTHER" id="PTHR10357">
    <property type="entry name" value="ALPHA-AMYLASE FAMILY MEMBER"/>
    <property type="match status" value="1"/>
</dbReference>
<evidence type="ECO:0000313" key="2">
    <source>
        <dbReference type="EMBL" id="GAA3522669.1"/>
    </source>
</evidence>
<dbReference type="Pfam" id="PF00128">
    <property type="entry name" value="Alpha-amylase"/>
    <property type="match status" value="1"/>
</dbReference>
<dbReference type="EMBL" id="BAABCW010000030">
    <property type="protein sequence ID" value="GAA3522669.1"/>
    <property type="molecule type" value="Genomic_DNA"/>
</dbReference>
<feature type="domain" description="Glycosyl hydrolase family 13 catalytic" evidence="1">
    <location>
        <begin position="90"/>
        <end position="509"/>
    </location>
</feature>
<organism evidence="2 3">
    <name type="scientific">Aquimarina addita</name>
    <dbReference type="NCBI Taxonomy" id="870485"/>
    <lineage>
        <taxon>Bacteria</taxon>
        <taxon>Pseudomonadati</taxon>
        <taxon>Bacteroidota</taxon>
        <taxon>Flavobacteriia</taxon>
        <taxon>Flavobacteriales</taxon>
        <taxon>Flavobacteriaceae</taxon>
        <taxon>Aquimarina</taxon>
    </lineage>
</organism>
<dbReference type="PANTHER" id="PTHR10357:SF209">
    <property type="entry name" value="PERIPLASMIC ALPHA-AMYLASE"/>
    <property type="match status" value="1"/>
</dbReference>
<evidence type="ECO:0000259" key="1">
    <source>
        <dbReference type="SMART" id="SM00642"/>
    </source>
</evidence>
<dbReference type="SMART" id="SM00642">
    <property type="entry name" value="Aamy"/>
    <property type="match status" value="1"/>
</dbReference>
<dbReference type="SUPFAM" id="SSF51445">
    <property type="entry name" value="(Trans)glycosidases"/>
    <property type="match status" value="1"/>
</dbReference>
<dbReference type="InterPro" id="IPR006047">
    <property type="entry name" value="GH13_cat_dom"/>
</dbReference>
<sequence length="598" mass="68746">MKKSVYIFGKPYFKKDPSAYDIAIAFSKIASKKWDTRLKTCHKSMFSFILWGLLCMSCTNTTTTKKNIDPTTATKDVSQKFEWKAATVYFLLTDRFYNGDKENDLNFKRDQETDVLRGFEGGDIKGVTKKIQEGYFSDLGIHAIWLTPVVEQVHGVVDEGTGATYGYHGYWTKDWTALDPNFGTKKDLKEMVDAAHAKGIRVLLDAVINHTGPVTASDPIWTNWVRQGAICDFKNYEGNTSCDLVANLPDIITNSDQEVELPEHLVKKWKDEGRYEEEVAALDLFFKTSGLPKAPRFYIMKWLSDYITDFGIDGYRCDTVKHTEPDIWKEFSTICDAAFLQWKQENPTKVIDDTEFYLVGEVYHYNASNGIQYDYGDKKVDYSKYGFDALINFDLKNQKNGTYQTVFEKYDTFFQNEFKEFSLLNYMSSHDDMEPFDPKRINPYQTATKLLLCPGAAQIYYGDEVGRSLIIPETQGDATLRSIMDWEAITTNFEKQKLLTHWQKLGSFRHKHNAIGAGNHFHIQDTPYVFARTRTEQNYKDTVIIGLEFSKGQKKIPVNHFFEEGDTVIDTYSGTKAIVTNNEILLHTPFDIVLLEKE</sequence>